<proteinExistence type="predicted"/>
<organism evidence="8 9">
    <name type="scientific">Frondihabitans australicus</name>
    <dbReference type="NCBI Taxonomy" id="386892"/>
    <lineage>
        <taxon>Bacteria</taxon>
        <taxon>Bacillati</taxon>
        <taxon>Actinomycetota</taxon>
        <taxon>Actinomycetes</taxon>
        <taxon>Micrococcales</taxon>
        <taxon>Microbacteriaceae</taxon>
        <taxon>Frondihabitans</taxon>
    </lineage>
</organism>
<accession>A0A495IC18</accession>
<protein>
    <submittedName>
        <fullName evidence="8">TM2 domain-containing protein</fullName>
    </submittedName>
</protein>
<dbReference type="GO" id="GO:0016020">
    <property type="term" value="C:membrane"/>
    <property type="evidence" value="ECO:0007669"/>
    <property type="project" value="UniProtKB-SubCell"/>
</dbReference>
<dbReference type="PANTHER" id="PTHR21016">
    <property type="entry name" value="BETA-AMYLOID BINDING PROTEIN-RELATED"/>
    <property type="match status" value="1"/>
</dbReference>
<dbReference type="Pfam" id="PF05154">
    <property type="entry name" value="TM2"/>
    <property type="match status" value="1"/>
</dbReference>
<evidence type="ECO:0000256" key="2">
    <source>
        <dbReference type="ARBA" id="ARBA00022692"/>
    </source>
</evidence>
<reference evidence="8 9" key="1">
    <citation type="submission" date="2018-10" db="EMBL/GenBank/DDBJ databases">
        <title>Sequencing the genomes of 1000 actinobacteria strains.</title>
        <authorList>
            <person name="Klenk H.-P."/>
        </authorList>
    </citation>
    <scope>NUCLEOTIDE SEQUENCE [LARGE SCALE GENOMIC DNA]</scope>
    <source>
        <strain evidence="8 9">DSM 17894</strain>
    </source>
</reference>
<evidence type="ECO:0000259" key="7">
    <source>
        <dbReference type="Pfam" id="PF05154"/>
    </source>
</evidence>
<gene>
    <name evidence="8" type="ORF">C8E83_0562</name>
</gene>
<feature type="region of interest" description="Disordered" evidence="5">
    <location>
        <begin position="187"/>
        <end position="225"/>
    </location>
</feature>
<name>A0A495IC18_9MICO</name>
<dbReference type="PANTHER" id="PTHR21016:SF25">
    <property type="entry name" value="TM2 DOMAIN-CONTAINING PROTEIN DDB_G0277895-RELATED"/>
    <property type="match status" value="1"/>
</dbReference>
<evidence type="ECO:0000256" key="3">
    <source>
        <dbReference type="ARBA" id="ARBA00022989"/>
    </source>
</evidence>
<dbReference type="RefSeq" id="WP_121368332.1">
    <property type="nucleotide sequence ID" value="NZ_RBKS01000001.1"/>
</dbReference>
<feature type="transmembrane region" description="Helical" evidence="6">
    <location>
        <begin position="146"/>
        <end position="164"/>
    </location>
</feature>
<comment type="caution">
    <text evidence="8">The sequence shown here is derived from an EMBL/GenBank/DDBJ whole genome shotgun (WGS) entry which is preliminary data.</text>
</comment>
<evidence type="ECO:0000256" key="4">
    <source>
        <dbReference type="ARBA" id="ARBA00023136"/>
    </source>
</evidence>
<feature type="transmembrane region" description="Helical" evidence="6">
    <location>
        <begin position="76"/>
        <end position="96"/>
    </location>
</feature>
<evidence type="ECO:0000313" key="9">
    <source>
        <dbReference type="Proteomes" id="UP000280008"/>
    </source>
</evidence>
<feature type="compositionally biased region" description="Low complexity" evidence="5">
    <location>
        <begin position="187"/>
        <end position="218"/>
    </location>
</feature>
<evidence type="ECO:0000256" key="5">
    <source>
        <dbReference type="SAM" id="MobiDB-lite"/>
    </source>
</evidence>
<dbReference type="InterPro" id="IPR007829">
    <property type="entry name" value="TM2"/>
</dbReference>
<dbReference type="OrthoDB" id="2004788at2"/>
<dbReference type="EMBL" id="RBKS01000001">
    <property type="protein sequence ID" value="RKR73469.1"/>
    <property type="molecule type" value="Genomic_DNA"/>
</dbReference>
<sequence length="409" mass="41058">MTNETPDATSSGAPTTPPPYVQPGQPGAPTYGQPATAQAAPPQYGQPGAVPPAPGQPYGAPYGMQPQQPGESSKSFVTTWLLSLLLGGLGIDRFYLGKVGTGILKLITWGGLGIWALIDLILVLTGSTRDKQGRPLAGRTPKVARTAWIVTGAVVLVSLIISIATGTSSASSTKAAFDEGVATTHSAPAAETPAAAKTPAAPAPSKATTPSKAAAPKSDSNSPAAWATKKYGTFAPITKSGAGDDVITLPTGATAGIVKATYTGSGNFSISILDSSNQSTGELLVNTIGSYGGTTAYGFTELNKGVTMQVSADAGWTITISPVSSAQTIGASGSGAGDGVYLYTGSAGTLTASYKGDSNFTVEEETGKAFSDPLLINEIGTYSGTVPMMSGPAVLVIGADGGTWTTQTK</sequence>
<evidence type="ECO:0000256" key="1">
    <source>
        <dbReference type="ARBA" id="ARBA00004141"/>
    </source>
</evidence>
<feature type="compositionally biased region" description="Low complexity" evidence="5">
    <location>
        <begin position="1"/>
        <end position="14"/>
    </location>
</feature>
<feature type="region of interest" description="Disordered" evidence="5">
    <location>
        <begin position="1"/>
        <end position="71"/>
    </location>
</feature>
<comment type="subcellular location">
    <subcellularLocation>
        <location evidence="1">Membrane</location>
        <topology evidence="1">Multi-pass membrane protein</topology>
    </subcellularLocation>
</comment>
<evidence type="ECO:0000256" key="6">
    <source>
        <dbReference type="SAM" id="Phobius"/>
    </source>
</evidence>
<dbReference type="AlphaFoldDB" id="A0A495IC18"/>
<feature type="domain" description="TM2" evidence="7">
    <location>
        <begin position="73"/>
        <end position="121"/>
    </location>
</feature>
<evidence type="ECO:0000313" key="8">
    <source>
        <dbReference type="EMBL" id="RKR73469.1"/>
    </source>
</evidence>
<keyword evidence="2 6" id="KW-0812">Transmembrane</keyword>
<keyword evidence="9" id="KW-1185">Reference proteome</keyword>
<feature type="compositionally biased region" description="Low complexity" evidence="5">
    <location>
        <begin position="28"/>
        <end position="48"/>
    </location>
</feature>
<feature type="transmembrane region" description="Helical" evidence="6">
    <location>
        <begin position="102"/>
        <end position="125"/>
    </location>
</feature>
<keyword evidence="4 6" id="KW-0472">Membrane</keyword>
<dbReference type="Proteomes" id="UP000280008">
    <property type="component" value="Unassembled WGS sequence"/>
</dbReference>
<dbReference type="InterPro" id="IPR050932">
    <property type="entry name" value="TM2D1-3-like"/>
</dbReference>
<feature type="compositionally biased region" description="Low complexity" evidence="5">
    <location>
        <begin position="56"/>
        <end position="70"/>
    </location>
</feature>
<keyword evidence="3 6" id="KW-1133">Transmembrane helix</keyword>